<protein>
    <submittedName>
        <fullName evidence="2">Uncharacterized protein</fullName>
    </submittedName>
</protein>
<keyword evidence="3" id="KW-1185">Reference proteome</keyword>
<name>A0ABQ5QKK7_9BACT</name>
<evidence type="ECO:0000313" key="3">
    <source>
        <dbReference type="Proteomes" id="UP001165069"/>
    </source>
</evidence>
<dbReference type="Proteomes" id="UP001165069">
    <property type="component" value="Unassembled WGS sequence"/>
</dbReference>
<keyword evidence="1" id="KW-0812">Transmembrane</keyword>
<keyword evidence="1" id="KW-1133">Transmembrane helix</keyword>
<sequence>MMPEEGPLPTSTPGRFIRATFAAVAWTGLLLAFLVVGFGLLSLSRLSRRELNPGAELP</sequence>
<dbReference type="EMBL" id="BSDE01000009">
    <property type="protein sequence ID" value="GLH74865.1"/>
    <property type="molecule type" value="Genomic_DNA"/>
</dbReference>
<reference evidence="2 3" key="1">
    <citation type="journal article" date="2023" name="Antonie Van Leeuwenhoek">
        <title>Mesoterricola silvestris gen. nov., sp. nov., Mesoterricola sediminis sp. nov., Geothrix oryzae sp. nov., Geothrix edaphica sp. nov., Geothrix rubra sp. nov., and Geothrix limicola sp. nov., six novel members of Acidobacteriota isolated from soils.</title>
        <authorList>
            <person name="Itoh H."/>
            <person name="Sugisawa Y."/>
            <person name="Mise K."/>
            <person name="Xu Z."/>
            <person name="Kuniyasu M."/>
            <person name="Ushijima N."/>
            <person name="Kawano K."/>
            <person name="Kobayashi E."/>
            <person name="Shiratori Y."/>
            <person name="Masuda Y."/>
            <person name="Senoo K."/>
        </authorList>
    </citation>
    <scope>NUCLEOTIDE SEQUENCE [LARGE SCALE GENOMIC DNA]</scope>
    <source>
        <strain evidence="2 3">Red804</strain>
    </source>
</reference>
<accession>A0ABQ5QKK7</accession>
<feature type="transmembrane region" description="Helical" evidence="1">
    <location>
        <begin position="20"/>
        <end position="41"/>
    </location>
</feature>
<keyword evidence="1" id="KW-0472">Membrane</keyword>
<proteinExistence type="predicted"/>
<gene>
    <name evidence="2" type="ORF">GETHLI_33670</name>
</gene>
<evidence type="ECO:0000313" key="2">
    <source>
        <dbReference type="EMBL" id="GLH74865.1"/>
    </source>
</evidence>
<organism evidence="2 3">
    <name type="scientific">Geothrix limicola</name>
    <dbReference type="NCBI Taxonomy" id="2927978"/>
    <lineage>
        <taxon>Bacteria</taxon>
        <taxon>Pseudomonadati</taxon>
        <taxon>Acidobacteriota</taxon>
        <taxon>Holophagae</taxon>
        <taxon>Holophagales</taxon>
        <taxon>Holophagaceae</taxon>
        <taxon>Geothrix</taxon>
    </lineage>
</organism>
<comment type="caution">
    <text evidence="2">The sequence shown here is derived from an EMBL/GenBank/DDBJ whole genome shotgun (WGS) entry which is preliminary data.</text>
</comment>
<evidence type="ECO:0000256" key="1">
    <source>
        <dbReference type="SAM" id="Phobius"/>
    </source>
</evidence>